<evidence type="ECO:0000313" key="2">
    <source>
        <dbReference type="Proteomes" id="UP000625527"/>
    </source>
</evidence>
<dbReference type="Pfam" id="PF04075">
    <property type="entry name" value="F420H2_quin_red"/>
    <property type="match status" value="1"/>
</dbReference>
<protein>
    <submittedName>
        <fullName evidence="1">Nitroreductase family deazaflavin-dependent oxidoreductase</fullName>
    </submittedName>
</protein>
<dbReference type="InterPro" id="IPR004378">
    <property type="entry name" value="F420H2_quin_Rdtase"/>
</dbReference>
<dbReference type="EMBL" id="JADAQT010000109">
    <property type="protein sequence ID" value="MBE1878538.1"/>
    <property type="molecule type" value="Genomic_DNA"/>
</dbReference>
<proteinExistence type="predicted"/>
<dbReference type="InterPro" id="IPR012349">
    <property type="entry name" value="Split_barrel_FMN-bd"/>
</dbReference>
<gene>
    <name evidence="1" type="ORF">IHE71_22855</name>
</gene>
<accession>A0ABR9N4C9</accession>
<evidence type="ECO:0000313" key="1">
    <source>
        <dbReference type="EMBL" id="MBE1878538.1"/>
    </source>
</evidence>
<comment type="caution">
    <text evidence="1">The sequence shown here is derived from an EMBL/GenBank/DDBJ whole genome shotgun (WGS) entry which is preliminary data.</text>
</comment>
<dbReference type="Proteomes" id="UP000625527">
    <property type="component" value="Unassembled WGS sequence"/>
</dbReference>
<name>A0ABR9N4C9_9MICO</name>
<dbReference type="Gene3D" id="2.30.110.10">
    <property type="entry name" value="Electron Transport, Fmn-binding Protein, Chain A"/>
    <property type="match status" value="1"/>
</dbReference>
<organism evidence="1 2">
    <name type="scientific">Myceligenerans pegani</name>
    <dbReference type="NCBI Taxonomy" id="2776917"/>
    <lineage>
        <taxon>Bacteria</taxon>
        <taxon>Bacillati</taxon>
        <taxon>Actinomycetota</taxon>
        <taxon>Actinomycetes</taxon>
        <taxon>Micrococcales</taxon>
        <taxon>Promicromonosporaceae</taxon>
        <taxon>Myceligenerans</taxon>
    </lineage>
</organism>
<sequence length="146" mass="16497">MAVVRALALGPKSTAQDHTIDITTIGARTGLPRRIEIWFHRVDGKWYLSGMPMPRSWNANLRANPRFTVHLKHGVHADLPATAHPVDDYQTRKHVLAEILKTQDRPATGGRAPRQYLSDWLARSPLVEIVFDDQELTAATARYDRP</sequence>
<keyword evidence="2" id="KW-1185">Reference proteome</keyword>
<reference evidence="1 2" key="1">
    <citation type="submission" date="2020-10" db="EMBL/GenBank/DDBJ databases">
        <title>Myceligenerans pegani sp. nov., an endophytic actinomycete isolated from Peganum harmala L. in Xinjiang, China.</title>
        <authorList>
            <person name="Xin L."/>
        </authorList>
    </citation>
    <scope>NUCLEOTIDE SEQUENCE [LARGE SCALE GENOMIC DNA]</scope>
    <source>
        <strain evidence="1 2">TRM65318</strain>
    </source>
</reference>
<dbReference type="SUPFAM" id="SSF50475">
    <property type="entry name" value="FMN-binding split barrel"/>
    <property type="match status" value="1"/>
</dbReference>